<accession>A0ABR1YJW6</accession>
<keyword evidence="2" id="KW-0732">Signal</keyword>
<proteinExistence type="predicted"/>
<feature type="signal peptide" evidence="2">
    <location>
        <begin position="1"/>
        <end position="37"/>
    </location>
</feature>
<evidence type="ECO:0000256" key="2">
    <source>
        <dbReference type="SAM" id="SignalP"/>
    </source>
</evidence>
<dbReference type="EMBL" id="JBBWRZ010000007">
    <property type="protein sequence ID" value="KAK8231900.1"/>
    <property type="molecule type" value="Genomic_DNA"/>
</dbReference>
<evidence type="ECO:0000313" key="4">
    <source>
        <dbReference type="Proteomes" id="UP001492380"/>
    </source>
</evidence>
<gene>
    <name evidence="3" type="ORF">HDK90DRAFT_289995</name>
</gene>
<keyword evidence="4" id="KW-1185">Reference proteome</keyword>
<evidence type="ECO:0000256" key="1">
    <source>
        <dbReference type="SAM" id="MobiDB-lite"/>
    </source>
</evidence>
<feature type="region of interest" description="Disordered" evidence="1">
    <location>
        <begin position="53"/>
        <end position="101"/>
    </location>
</feature>
<reference evidence="3 4" key="1">
    <citation type="submission" date="2024-04" db="EMBL/GenBank/DDBJ databases">
        <title>Phyllosticta paracitricarpa is synonymous to the EU quarantine fungus P. citricarpa based on phylogenomic analyses.</title>
        <authorList>
            <consortium name="Lawrence Berkeley National Laboratory"/>
            <person name="Van Ingen-Buijs V.A."/>
            <person name="Van Westerhoven A.C."/>
            <person name="Haridas S."/>
            <person name="Skiadas P."/>
            <person name="Martin F."/>
            <person name="Groenewald J.Z."/>
            <person name="Crous P.W."/>
            <person name="Seidl M.F."/>
        </authorList>
    </citation>
    <scope>NUCLEOTIDE SEQUENCE [LARGE SCALE GENOMIC DNA]</scope>
    <source>
        <strain evidence="3 4">CBS 123374</strain>
    </source>
</reference>
<dbReference type="Proteomes" id="UP001492380">
    <property type="component" value="Unassembled WGS sequence"/>
</dbReference>
<protein>
    <submittedName>
        <fullName evidence="3">Uncharacterized protein</fullName>
    </submittedName>
</protein>
<feature type="compositionally biased region" description="Basic and acidic residues" evidence="1">
    <location>
        <begin position="75"/>
        <end position="91"/>
    </location>
</feature>
<sequence>MAPKRNGCRQSNNCRYVGALLTFDLFFLVHASHRVTADRPNNSHATQSLGIVPAAHRHLQPRQTRSSSSSTAADADTRSDLEPFGIGRHEGWNSPKGPSARHLEKNRHVWFPICWRCDMRYAMRKTPKTSVTSDGHVTKTDGWHIACLLCLGGQSVGWSVSAQPAPRE</sequence>
<evidence type="ECO:0000313" key="3">
    <source>
        <dbReference type="EMBL" id="KAK8231900.1"/>
    </source>
</evidence>
<comment type="caution">
    <text evidence="3">The sequence shown here is derived from an EMBL/GenBank/DDBJ whole genome shotgun (WGS) entry which is preliminary data.</text>
</comment>
<feature type="chain" id="PRO_5045712682" evidence="2">
    <location>
        <begin position="38"/>
        <end position="168"/>
    </location>
</feature>
<organism evidence="3 4">
    <name type="scientific">Phyllosticta capitalensis</name>
    <dbReference type="NCBI Taxonomy" id="121624"/>
    <lineage>
        <taxon>Eukaryota</taxon>
        <taxon>Fungi</taxon>
        <taxon>Dikarya</taxon>
        <taxon>Ascomycota</taxon>
        <taxon>Pezizomycotina</taxon>
        <taxon>Dothideomycetes</taxon>
        <taxon>Dothideomycetes incertae sedis</taxon>
        <taxon>Botryosphaeriales</taxon>
        <taxon>Phyllostictaceae</taxon>
        <taxon>Phyllosticta</taxon>
    </lineage>
</organism>
<name>A0ABR1YJW6_9PEZI</name>
<feature type="compositionally biased region" description="Low complexity" evidence="1">
    <location>
        <begin position="64"/>
        <end position="74"/>
    </location>
</feature>